<dbReference type="GO" id="GO:0000139">
    <property type="term" value="C:Golgi membrane"/>
    <property type="evidence" value="ECO:0007669"/>
    <property type="project" value="UniProtKB-SubCell"/>
</dbReference>
<comment type="pathway">
    <text evidence="5">Glycan metabolism; heparan sulfate biosynthesis.</text>
</comment>
<dbReference type="GO" id="GO:0047220">
    <property type="term" value="F:galactosylxylosylprotein 3-beta-galactosyltransferase activity"/>
    <property type="evidence" value="ECO:0007669"/>
    <property type="project" value="UniProtKB-EC"/>
</dbReference>
<evidence type="ECO:0000256" key="1">
    <source>
        <dbReference type="ARBA" id="ARBA00001936"/>
    </source>
</evidence>
<keyword evidence="7" id="KW-0328">Glycosyltransferase</keyword>
<feature type="transmembrane region" description="Helical" evidence="17">
    <location>
        <begin position="287"/>
        <end position="305"/>
    </location>
</feature>
<dbReference type="GO" id="GO:0006024">
    <property type="term" value="P:glycosaminoglycan biosynthetic process"/>
    <property type="evidence" value="ECO:0007669"/>
    <property type="project" value="UniProtKB-ARBA"/>
</dbReference>
<protein>
    <recommendedName>
        <fullName evidence="16">galactosylxylosylprotein 3-beta-galactosyltransferase</fullName>
        <ecNumber evidence="16">2.4.1.134</ecNumber>
    </recommendedName>
</protein>
<keyword evidence="15" id="KW-0464">Manganese</keyword>
<comment type="pathway">
    <text evidence="4">Glycan metabolism; chondroitin sulfate biosynthesis.</text>
</comment>
<feature type="transmembrane region" description="Helical" evidence="17">
    <location>
        <begin position="526"/>
        <end position="545"/>
    </location>
</feature>
<evidence type="ECO:0000256" key="7">
    <source>
        <dbReference type="ARBA" id="ARBA00022676"/>
    </source>
</evidence>
<evidence type="ECO:0000256" key="8">
    <source>
        <dbReference type="ARBA" id="ARBA00022679"/>
    </source>
</evidence>
<evidence type="ECO:0000313" key="18">
    <source>
        <dbReference type="EMBL" id="KIH69377.1"/>
    </source>
</evidence>
<dbReference type="Gene3D" id="3.90.550.50">
    <property type="match status" value="1"/>
</dbReference>
<name>A0A0C2E1X5_9BILA</name>
<proteinExistence type="inferred from homology"/>
<feature type="transmembrane region" description="Helical" evidence="17">
    <location>
        <begin position="326"/>
        <end position="348"/>
    </location>
</feature>
<dbReference type="PANTHER" id="PTHR20661">
    <property type="entry name" value="PHOSPHATIDYLINOSITOL-GLYCAN BIOSYNTHESIS CLASS W PROTEIN"/>
    <property type="match status" value="1"/>
</dbReference>
<dbReference type="FunFam" id="3.90.550.50:FF:000018">
    <property type="entry name" value="Hexosyltransferase"/>
    <property type="match status" value="1"/>
</dbReference>
<dbReference type="Pfam" id="PF06423">
    <property type="entry name" value="GWT1"/>
    <property type="match status" value="1"/>
</dbReference>
<keyword evidence="13 17" id="KW-0472">Membrane</keyword>
<evidence type="ECO:0000256" key="17">
    <source>
        <dbReference type="SAM" id="Phobius"/>
    </source>
</evidence>
<evidence type="ECO:0000256" key="14">
    <source>
        <dbReference type="ARBA" id="ARBA00023180"/>
    </source>
</evidence>
<dbReference type="GO" id="GO:0006506">
    <property type="term" value="P:GPI anchor biosynthetic process"/>
    <property type="evidence" value="ECO:0007669"/>
    <property type="project" value="InterPro"/>
</dbReference>
<gene>
    <name evidence="18" type="ORF">ANCDUO_00281</name>
</gene>
<dbReference type="EC" id="2.4.1.134" evidence="16"/>
<feature type="transmembrane region" description="Helical" evidence="17">
    <location>
        <begin position="557"/>
        <end position="584"/>
    </location>
</feature>
<evidence type="ECO:0000256" key="16">
    <source>
        <dbReference type="ARBA" id="ARBA00066517"/>
    </source>
</evidence>
<feature type="transmembrane region" description="Helical" evidence="17">
    <location>
        <begin position="414"/>
        <end position="431"/>
    </location>
</feature>
<keyword evidence="10" id="KW-0735">Signal-anchor</keyword>
<evidence type="ECO:0000256" key="5">
    <source>
        <dbReference type="ARBA" id="ARBA00005093"/>
    </source>
</evidence>
<evidence type="ECO:0000256" key="12">
    <source>
        <dbReference type="ARBA" id="ARBA00023034"/>
    </source>
</evidence>
<evidence type="ECO:0000256" key="10">
    <source>
        <dbReference type="ARBA" id="ARBA00022968"/>
    </source>
</evidence>
<comment type="subcellular location">
    <subcellularLocation>
        <location evidence="3">Golgi apparatus membrane</location>
        <topology evidence="3">Single-pass type II membrane protein</topology>
    </subcellularLocation>
    <subcellularLocation>
        <location evidence="2">Membrane</location>
        <topology evidence="2">Multi-pass membrane protein</topology>
    </subcellularLocation>
</comment>
<feature type="transmembrane region" description="Helical" evidence="17">
    <location>
        <begin position="7"/>
        <end position="24"/>
    </location>
</feature>
<evidence type="ECO:0000256" key="11">
    <source>
        <dbReference type="ARBA" id="ARBA00022989"/>
    </source>
</evidence>
<keyword evidence="19" id="KW-1185">Reference proteome</keyword>
<dbReference type="EMBL" id="KN726169">
    <property type="protein sequence ID" value="KIH69377.1"/>
    <property type="molecule type" value="Genomic_DNA"/>
</dbReference>
<feature type="transmembrane region" description="Helical" evidence="17">
    <location>
        <begin position="641"/>
        <end position="660"/>
    </location>
</feature>
<dbReference type="OrthoDB" id="1158011at2759"/>
<feature type="transmembrane region" description="Helical" evidence="17">
    <location>
        <begin position="492"/>
        <end position="514"/>
    </location>
</feature>
<dbReference type="AlphaFoldDB" id="A0A0C2E1X5"/>
<evidence type="ECO:0000256" key="9">
    <source>
        <dbReference type="ARBA" id="ARBA00022692"/>
    </source>
</evidence>
<dbReference type="PANTHER" id="PTHR20661:SF0">
    <property type="entry name" value="PHOSPHATIDYLINOSITOL-GLYCAN BIOSYNTHESIS CLASS W PROTEIN"/>
    <property type="match status" value="1"/>
</dbReference>
<keyword evidence="14" id="KW-0325">Glycoprotein</keyword>
<dbReference type="Proteomes" id="UP000054047">
    <property type="component" value="Unassembled WGS sequence"/>
</dbReference>
<dbReference type="InterPro" id="IPR002659">
    <property type="entry name" value="Glyco_trans_31"/>
</dbReference>
<evidence type="ECO:0000313" key="19">
    <source>
        <dbReference type="Proteomes" id="UP000054047"/>
    </source>
</evidence>
<keyword evidence="9 17" id="KW-0812">Transmembrane</keyword>
<feature type="transmembrane region" description="Helical" evidence="17">
    <location>
        <begin position="611"/>
        <end position="629"/>
    </location>
</feature>
<feature type="transmembrane region" description="Helical" evidence="17">
    <location>
        <begin position="354"/>
        <end position="376"/>
    </location>
</feature>
<evidence type="ECO:0000256" key="2">
    <source>
        <dbReference type="ARBA" id="ARBA00004141"/>
    </source>
</evidence>
<keyword evidence="8" id="KW-0808">Transferase</keyword>
<evidence type="ECO:0000256" key="4">
    <source>
        <dbReference type="ARBA" id="ARBA00004840"/>
    </source>
</evidence>
<accession>A0A0C2E1X5</accession>
<keyword evidence="12" id="KW-0333">Golgi apparatus</keyword>
<dbReference type="GO" id="GO:0072659">
    <property type="term" value="P:protein localization to plasma membrane"/>
    <property type="evidence" value="ECO:0007669"/>
    <property type="project" value="TreeGrafter"/>
</dbReference>
<comment type="similarity">
    <text evidence="6">Belongs to the glycosyltransferase 31 family.</text>
</comment>
<evidence type="ECO:0000256" key="6">
    <source>
        <dbReference type="ARBA" id="ARBA00008661"/>
    </source>
</evidence>
<comment type="cofactor">
    <cofactor evidence="1">
        <name>Mn(2+)</name>
        <dbReference type="ChEBI" id="CHEBI:29035"/>
    </cofactor>
</comment>
<evidence type="ECO:0000256" key="3">
    <source>
        <dbReference type="ARBA" id="ARBA00004323"/>
    </source>
</evidence>
<evidence type="ECO:0000256" key="13">
    <source>
        <dbReference type="ARBA" id="ARBA00023136"/>
    </source>
</evidence>
<evidence type="ECO:0000256" key="15">
    <source>
        <dbReference type="ARBA" id="ARBA00023211"/>
    </source>
</evidence>
<organism evidence="18 19">
    <name type="scientific">Ancylostoma duodenale</name>
    <dbReference type="NCBI Taxonomy" id="51022"/>
    <lineage>
        <taxon>Eukaryota</taxon>
        <taxon>Metazoa</taxon>
        <taxon>Ecdysozoa</taxon>
        <taxon>Nematoda</taxon>
        <taxon>Chromadorea</taxon>
        <taxon>Rhabditida</taxon>
        <taxon>Rhabditina</taxon>
        <taxon>Rhabditomorpha</taxon>
        <taxon>Strongyloidea</taxon>
        <taxon>Ancylostomatidae</taxon>
        <taxon>Ancylostomatinae</taxon>
        <taxon>Ancylostoma</taxon>
    </lineage>
</organism>
<dbReference type="GO" id="GO:0032216">
    <property type="term" value="F:glucosaminyl-phosphatidylinositol O-acyltransferase activity"/>
    <property type="evidence" value="ECO:0007669"/>
    <property type="project" value="TreeGrafter"/>
</dbReference>
<dbReference type="Pfam" id="PF01762">
    <property type="entry name" value="Galactosyl_T"/>
    <property type="match status" value="1"/>
</dbReference>
<reference evidence="18 19" key="1">
    <citation type="submission" date="2013-12" db="EMBL/GenBank/DDBJ databases">
        <title>Draft genome of the parsitic nematode Ancylostoma duodenale.</title>
        <authorList>
            <person name="Mitreva M."/>
        </authorList>
    </citation>
    <scope>NUCLEOTIDE SEQUENCE [LARGE SCALE GENOMIC DNA]</scope>
    <source>
        <strain evidence="18 19">Zhejiang</strain>
    </source>
</reference>
<keyword evidence="11 17" id="KW-1133">Transmembrane helix</keyword>
<dbReference type="GO" id="GO:0005783">
    <property type="term" value="C:endoplasmic reticulum"/>
    <property type="evidence" value="ECO:0007669"/>
    <property type="project" value="TreeGrafter"/>
</dbReference>
<sequence length="666" mass="76291">MSFLRKYLFAAIGVCIICTVIISYNCTCVPGDMTDIRTSYRDNPAPTAAAQTALEETYLLVMIMSSPNDSAVRAVIRDTWLRLSRKGPSVVIHRFPIGVKGLGGTERLHLEEEQQIHGDLALIDSLEEAYTNLALKTLRTMEYAYQNFKFHYVLKVDSDSFVRLGAMIKALKDIQHPRLYWGFLDGRAKPIRRGKWRESDWILCDRYLPYQLGGGYVLSYELVRYLALNSRLFKMYKNEDVSVGAWLAGLDIKYVHDPRFDTEWKSRGCNNEYLITHKKSPAEMEKLYSNLLFLGELVVFLALVVRNVSLPWIFLGRKFNTSIYKFWSKFFLDYVFLVFPALLVMTILSQSLLLVTSVLFACLATLLVFVICEYLMSPDRPSTKVVLNRIIDEQHQPTTFLTYFRWNRWIRSSYVILPLIGLARTTILTILDYPQHVSGFECLTEEVPLFWSCLFGTMQQTMLMQGYESWILDGDNQRDTLFSANAEGICSLMGYLTIYYLSDALACFISETGIRVKSWIECCWRLYVFALLFYLMQLGAEYALGPPCRRVVNVTYVFAQMSVLTFALAGFLSVQLFSVVAWAANVPHFCVDDSPWCGVQPCLTTSINKSALAFFLLANILTGLVNLTIDTHHTDDVTAMFILISYMLTLCVVVHFRSYIKISRKL</sequence>
<dbReference type="InterPro" id="IPR009447">
    <property type="entry name" value="PIGW/GWT1"/>
</dbReference>